<dbReference type="HOGENOM" id="CLU_3405971_0_0_12"/>
<dbReference type="Proteomes" id="UP000008212">
    <property type="component" value="Chromosome"/>
</dbReference>
<gene>
    <name evidence="1" type="ordered locus">TDE_0377</name>
</gene>
<dbReference type="AlphaFoldDB" id="Q73QR6"/>
<dbReference type="OrthoDB" id="9879163at2"/>
<evidence type="ECO:0000313" key="2">
    <source>
        <dbReference type="Proteomes" id="UP000008212"/>
    </source>
</evidence>
<dbReference type="STRING" id="243275.TDE_0377"/>
<dbReference type="KEGG" id="tde:TDE_0377"/>
<protein>
    <submittedName>
        <fullName evidence="1">Uncharacterized protein</fullName>
    </submittedName>
</protein>
<sequence>MSFEKNKIENNLKIAQAYIYIKPKPRICQA</sequence>
<name>Q73QR6_TREDE</name>
<dbReference type="PaxDb" id="243275-TDE_0377"/>
<dbReference type="EMBL" id="AE017226">
    <property type="protein sequence ID" value="AAS10872.1"/>
    <property type="molecule type" value="Genomic_DNA"/>
</dbReference>
<accession>Q73QR6</accession>
<keyword evidence="2" id="KW-1185">Reference proteome</keyword>
<evidence type="ECO:0000313" key="1">
    <source>
        <dbReference type="EMBL" id="AAS10872.1"/>
    </source>
</evidence>
<reference evidence="1 2" key="1">
    <citation type="journal article" date="2004" name="Proc. Natl. Acad. Sci. U.S.A.">
        <title>Comparison of the genome of the oral pathogen Treponema denticola with other spirochete genomes.</title>
        <authorList>
            <person name="Seshadri R."/>
            <person name="Myers G.S."/>
            <person name="Tettelin H."/>
            <person name="Eisen J.A."/>
            <person name="Heidelberg J.F."/>
            <person name="Dodson R.J."/>
            <person name="Davidsen T.M."/>
            <person name="DeBoy R.T."/>
            <person name="Fouts D.E."/>
            <person name="Haft D.H."/>
            <person name="Selengut J."/>
            <person name="Ren Q."/>
            <person name="Brinkac L.M."/>
            <person name="Madupu R."/>
            <person name="Kolonay J."/>
            <person name="Durkin S.A."/>
            <person name="Daugherty S.C."/>
            <person name="Shetty J."/>
            <person name="Shvartsbeyn A."/>
            <person name="Gebregeorgis E."/>
            <person name="Geer K."/>
            <person name="Tsegaye G."/>
            <person name="Malek J."/>
            <person name="Ayodeji B."/>
            <person name="Shatsman S."/>
            <person name="McLeod M.P."/>
            <person name="Smajs D."/>
            <person name="Howell J.K."/>
            <person name="Pal S."/>
            <person name="Amin A."/>
            <person name="Vashisth P."/>
            <person name="McNeill T.Z."/>
            <person name="Xiang Q."/>
            <person name="Sodergren E."/>
            <person name="Baca E."/>
            <person name="Weinstock G.M."/>
            <person name="Norris S.J."/>
            <person name="Fraser C.M."/>
            <person name="Paulsen I.T."/>
        </authorList>
    </citation>
    <scope>NUCLEOTIDE SEQUENCE [LARGE SCALE GENOMIC DNA]</scope>
    <source>
        <strain evidence="2">ATCC 35405 / DSM 14222 / CIP 103919 / JCM 8153 / KCTC 15104</strain>
    </source>
</reference>
<proteinExistence type="predicted"/>
<organism evidence="1 2">
    <name type="scientific">Treponema denticola (strain ATCC 35405 / DSM 14222 / CIP 103919 / JCM 8153 / KCTC 15104)</name>
    <dbReference type="NCBI Taxonomy" id="243275"/>
    <lineage>
        <taxon>Bacteria</taxon>
        <taxon>Pseudomonadati</taxon>
        <taxon>Spirochaetota</taxon>
        <taxon>Spirochaetia</taxon>
        <taxon>Spirochaetales</taxon>
        <taxon>Treponemataceae</taxon>
        <taxon>Treponema</taxon>
    </lineage>
</organism>